<gene>
    <name evidence="9" type="ORF">METZ01_LOCUS440390</name>
</gene>
<evidence type="ECO:0008006" key="10">
    <source>
        <dbReference type="Google" id="ProtNLM"/>
    </source>
</evidence>
<name>A0A382YW82_9ZZZZ</name>
<evidence type="ECO:0000256" key="8">
    <source>
        <dbReference type="SAM" id="Phobius"/>
    </source>
</evidence>
<evidence type="ECO:0000313" key="9">
    <source>
        <dbReference type="EMBL" id="SVD87536.1"/>
    </source>
</evidence>
<reference evidence="9" key="1">
    <citation type="submission" date="2018-05" db="EMBL/GenBank/DDBJ databases">
        <authorList>
            <person name="Lanie J.A."/>
            <person name="Ng W.-L."/>
            <person name="Kazmierczak K.M."/>
            <person name="Andrzejewski T.M."/>
            <person name="Davidsen T.M."/>
            <person name="Wayne K.J."/>
            <person name="Tettelin H."/>
            <person name="Glass J.I."/>
            <person name="Rusch D."/>
            <person name="Podicherti R."/>
            <person name="Tsui H.-C.T."/>
            <person name="Winkler M.E."/>
        </authorList>
    </citation>
    <scope>NUCLEOTIDE SEQUENCE</scope>
</reference>
<dbReference type="GO" id="GO:0005886">
    <property type="term" value="C:plasma membrane"/>
    <property type="evidence" value="ECO:0007669"/>
    <property type="project" value="UniProtKB-SubCell"/>
</dbReference>
<sequence>MNYILIAIGGASGAITRYSIHRLTIYFGIENLAGTFFVNISGSFLLGILISISSIKLNLSNSMKDAITIGFIGSYT</sequence>
<evidence type="ECO:0000256" key="1">
    <source>
        <dbReference type="ARBA" id="ARBA00004651"/>
    </source>
</evidence>
<proteinExistence type="inferred from homology"/>
<keyword evidence="3 8" id="KW-0812">Transmembrane</keyword>
<keyword evidence="5 8" id="KW-0472">Membrane</keyword>
<evidence type="ECO:0000256" key="3">
    <source>
        <dbReference type="ARBA" id="ARBA00022692"/>
    </source>
</evidence>
<feature type="non-terminal residue" evidence="9">
    <location>
        <position position="76"/>
    </location>
</feature>
<accession>A0A382YW82</accession>
<feature type="transmembrane region" description="Helical" evidence="8">
    <location>
        <begin position="32"/>
        <end position="55"/>
    </location>
</feature>
<evidence type="ECO:0000256" key="7">
    <source>
        <dbReference type="ARBA" id="ARBA00035585"/>
    </source>
</evidence>
<keyword evidence="4 8" id="KW-1133">Transmembrane helix</keyword>
<evidence type="ECO:0000256" key="6">
    <source>
        <dbReference type="ARBA" id="ARBA00035120"/>
    </source>
</evidence>
<dbReference type="AlphaFoldDB" id="A0A382YW82"/>
<dbReference type="EMBL" id="UINC01179049">
    <property type="protein sequence ID" value="SVD87536.1"/>
    <property type="molecule type" value="Genomic_DNA"/>
</dbReference>
<evidence type="ECO:0000256" key="4">
    <source>
        <dbReference type="ARBA" id="ARBA00022989"/>
    </source>
</evidence>
<comment type="subcellular location">
    <subcellularLocation>
        <location evidence="1">Cell membrane</location>
        <topology evidence="1">Multi-pass membrane protein</topology>
    </subcellularLocation>
</comment>
<evidence type="ECO:0000256" key="5">
    <source>
        <dbReference type="ARBA" id="ARBA00023136"/>
    </source>
</evidence>
<dbReference type="InterPro" id="IPR003691">
    <property type="entry name" value="FluC"/>
</dbReference>
<comment type="catalytic activity">
    <reaction evidence="7">
        <text>fluoride(in) = fluoride(out)</text>
        <dbReference type="Rhea" id="RHEA:76159"/>
        <dbReference type="ChEBI" id="CHEBI:17051"/>
    </reaction>
    <physiologicalReaction direction="left-to-right" evidence="7">
        <dbReference type="Rhea" id="RHEA:76160"/>
    </physiologicalReaction>
</comment>
<comment type="similarity">
    <text evidence="6">Belongs to the fluoride channel Fluc/FEX (TC 1.A.43) family.</text>
</comment>
<organism evidence="9">
    <name type="scientific">marine metagenome</name>
    <dbReference type="NCBI Taxonomy" id="408172"/>
    <lineage>
        <taxon>unclassified sequences</taxon>
        <taxon>metagenomes</taxon>
        <taxon>ecological metagenomes</taxon>
    </lineage>
</organism>
<protein>
    <recommendedName>
        <fullName evidence="10">Fluoride ion transporter CrcB</fullName>
    </recommendedName>
</protein>
<evidence type="ECO:0000256" key="2">
    <source>
        <dbReference type="ARBA" id="ARBA00022475"/>
    </source>
</evidence>
<dbReference type="Pfam" id="PF02537">
    <property type="entry name" value="CRCB"/>
    <property type="match status" value="1"/>
</dbReference>
<keyword evidence="2" id="KW-1003">Cell membrane</keyword>